<dbReference type="GO" id="GO:0004197">
    <property type="term" value="F:cysteine-type endopeptidase activity"/>
    <property type="evidence" value="ECO:0007669"/>
    <property type="project" value="InterPro"/>
</dbReference>
<feature type="domain" description="DUF6594" evidence="3">
    <location>
        <begin position="643"/>
        <end position="885"/>
    </location>
</feature>
<keyword evidence="1" id="KW-0472">Membrane</keyword>
<evidence type="ECO:0000256" key="1">
    <source>
        <dbReference type="SAM" id="Phobius"/>
    </source>
</evidence>
<name>A0AAD4FM95_9PLEO</name>
<keyword evidence="1" id="KW-0812">Transmembrane</keyword>
<dbReference type="Gene3D" id="3.40.50.1460">
    <property type="match status" value="1"/>
</dbReference>
<sequence length="885" mass="98685">MAHKALLIGVNYYNVPGQKDLLGSVPDVKLVHQFIQRYRPKTKIVMLTASQPPDPTQGAPAEDSKSWPTRYNVIQNLEIILKESVAGDAVYIHFSGHGTTIPDSKSASRIYGHLALVLYSNKGGEYCLQGEELAVILNCMVSKGILVTLVLDCCFAGSVARSKRDWNSLRALPYSSSLNSRDSADVDNQFLGDGLRGAQIRPKWLTDPKGYVILAACGPQEENKEIQVGNSKYGMLTYILINALETLLKKGIEVTHRSLYELIRTQFHVRCSSQIPMRYGNENFTFFSTSYSGSEIAMIPVYKLDNTDNLQLAAGVAHGLVAGDEFDLYPLYSYEDARSFQSQSSSKRTRVTKAGSLTSELDVVDSKNYRTGAVAKAKLLTSTAPTKTVIRLWDTINNQDQWIESISSKAFITTETSELRGSSTFNLTNKNCHYNILWDSLETVVGTPMIPQDQTDAIASVVAVLEHLGAFKYFESIRNRAEEIEWVKKFRITARSDAYSTASESGTLQLSESDYVSICVQNLSDAPLYFAILNFTSCWEIVNVLSDGGEGGFMVIPPHEKEECEFEMEIPEELKIQGVLSCSDVLKIFITSQPTSFASQLLPKLIGRSSGSRSSMAEYIKRMRKSLHQLSDSNRIEDYRSGYPRLSALIAADSCFHICRRFSNVRARLLLLKQDKISLLEQQLENTDSAEPAPLFLSCSRLDQNSERLALLEEIDTRLADYDAFVKRGKDILAFSKAPTRSIQSLRNFLKNTACLSRNEREYLARERDLMTLGPEKESGVEALEDWIEDRIISVNEHFKKGPERSISRDSNVFIFSTSHSSFITRFLISSIVVAVLLAPVLLCNLLHGEKGRMFVVVFATVLVIAMLSMLGKANTVQLFIAGTA</sequence>
<dbReference type="Pfam" id="PF00656">
    <property type="entry name" value="Peptidase_C14"/>
    <property type="match status" value="1"/>
</dbReference>
<feature type="transmembrane region" description="Helical" evidence="1">
    <location>
        <begin position="827"/>
        <end position="847"/>
    </location>
</feature>
<evidence type="ECO:0000259" key="3">
    <source>
        <dbReference type="Pfam" id="PF20237"/>
    </source>
</evidence>
<evidence type="ECO:0008006" key="6">
    <source>
        <dbReference type="Google" id="ProtNLM"/>
    </source>
</evidence>
<accession>A0AAD4FM95</accession>
<reference evidence="4" key="1">
    <citation type="submission" date="2021-07" db="EMBL/GenBank/DDBJ databases">
        <title>Genome Resource of American Ginseng Black Spot Pathogen Alternaria panax.</title>
        <authorList>
            <person name="Qiu C."/>
            <person name="Wang W."/>
            <person name="Liu Z."/>
        </authorList>
    </citation>
    <scope>NUCLEOTIDE SEQUENCE</scope>
    <source>
        <strain evidence="4">BNCC115425</strain>
    </source>
</reference>
<dbReference type="GO" id="GO:0006508">
    <property type="term" value="P:proteolysis"/>
    <property type="evidence" value="ECO:0007669"/>
    <property type="project" value="InterPro"/>
</dbReference>
<dbReference type="PANTHER" id="PTHR34502">
    <property type="entry name" value="DUF6594 DOMAIN-CONTAINING PROTEIN-RELATED"/>
    <property type="match status" value="1"/>
</dbReference>
<keyword evidence="5" id="KW-1185">Reference proteome</keyword>
<keyword evidence="1" id="KW-1133">Transmembrane helix</keyword>
<dbReference type="Proteomes" id="UP001199106">
    <property type="component" value="Unassembled WGS sequence"/>
</dbReference>
<dbReference type="PANTHER" id="PTHR34502:SF3">
    <property type="entry name" value="DUF6594 DOMAIN-CONTAINING PROTEIN"/>
    <property type="match status" value="1"/>
</dbReference>
<dbReference type="Pfam" id="PF20237">
    <property type="entry name" value="DUF6594"/>
    <property type="match status" value="1"/>
</dbReference>
<evidence type="ECO:0000313" key="4">
    <source>
        <dbReference type="EMBL" id="KAG9190174.1"/>
    </source>
</evidence>
<dbReference type="AlphaFoldDB" id="A0AAD4FM95"/>
<comment type="caution">
    <text evidence="4">The sequence shown here is derived from an EMBL/GenBank/DDBJ whole genome shotgun (WGS) entry which is preliminary data.</text>
</comment>
<organism evidence="4 5">
    <name type="scientific">Alternaria panax</name>
    <dbReference type="NCBI Taxonomy" id="48097"/>
    <lineage>
        <taxon>Eukaryota</taxon>
        <taxon>Fungi</taxon>
        <taxon>Dikarya</taxon>
        <taxon>Ascomycota</taxon>
        <taxon>Pezizomycotina</taxon>
        <taxon>Dothideomycetes</taxon>
        <taxon>Pleosporomycetidae</taxon>
        <taxon>Pleosporales</taxon>
        <taxon>Pleosporineae</taxon>
        <taxon>Pleosporaceae</taxon>
        <taxon>Alternaria</taxon>
        <taxon>Alternaria sect. Panax</taxon>
    </lineage>
</organism>
<gene>
    <name evidence="4" type="ORF">G6011_08262</name>
</gene>
<dbReference type="EMBL" id="JAANER010000004">
    <property type="protein sequence ID" value="KAG9190174.1"/>
    <property type="molecule type" value="Genomic_DNA"/>
</dbReference>
<dbReference type="InterPro" id="IPR046529">
    <property type="entry name" value="DUF6594"/>
</dbReference>
<evidence type="ECO:0000259" key="2">
    <source>
        <dbReference type="Pfam" id="PF00656"/>
    </source>
</evidence>
<feature type="domain" description="Peptidase C14 caspase" evidence="2">
    <location>
        <begin position="3"/>
        <end position="277"/>
    </location>
</feature>
<protein>
    <recommendedName>
        <fullName evidence="6">Caspase domain-containing protein</fullName>
    </recommendedName>
</protein>
<proteinExistence type="predicted"/>
<evidence type="ECO:0000313" key="5">
    <source>
        <dbReference type="Proteomes" id="UP001199106"/>
    </source>
</evidence>
<dbReference type="InterPro" id="IPR011600">
    <property type="entry name" value="Pept_C14_caspase"/>
</dbReference>
<feature type="transmembrane region" description="Helical" evidence="1">
    <location>
        <begin position="854"/>
        <end position="872"/>
    </location>
</feature>